<dbReference type="RefSeq" id="WP_147685259.1">
    <property type="nucleotide sequence ID" value="NZ_VDUX01000003.1"/>
</dbReference>
<proteinExistence type="predicted"/>
<accession>A0A5C8NJ31</accession>
<dbReference type="AlphaFoldDB" id="A0A5C8NJ31"/>
<dbReference type="Proteomes" id="UP000321571">
    <property type="component" value="Unassembled WGS sequence"/>
</dbReference>
<sequence length="138" mass="15667">MSTTADLVEAPAVAQKLIRWLESGTAPDGLFADDVFADVLFPHWRLQAGNVTDALAIRSTEHPYPGEVRVERLEPTSRGFALEVEERWQHEGQSWCAHEAFRADLVDGRIQELKIYCTGDWDEEAVRRHAEQVTLIRP</sequence>
<organism evidence="1 2">
    <name type="scientific">Aeromicrobium terrae</name>
    <dbReference type="NCBI Taxonomy" id="2498846"/>
    <lineage>
        <taxon>Bacteria</taxon>
        <taxon>Bacillati</taxon>
        <taxon>Actinomycetota</taxon>
        <taxon>Actinomycetes</taxon>
        <taxon>Propionibacteriales</taxon>
        <taxon>Nocardioidaceae</taxon>
        <taxon>Aeromicrobium</taxon>
    </lineage>
</organism>
<name>A0A5C8NJ31_9ACTN</name>
<dbReference type="OrthoDB" id="3870905at2"/>
<evidence type="ECO:0000313" key="1">
    <source>
        <dbReference type="EMBL" id="TXL61190.1"/>
    </source>
</evidence>
<keyword evidence="2" id="KW-1185">Reference proteome</keyword>
<dbReference type="EMBL" id="VDUX01000003">
    <property type="protein sequence ID" value="TXL61190.1"/>
    <property type="molecule type" value="Genomic_DNA"/>
</dbReference>
<protein>
    <recommendedName>
        <fullName evidence="3">Nuclear transport factor 2 family protein</fullName>
    </recommendedName>
</protein>
<gene>
    <name evidence="1" type="ORF">FHP06_07060</name>
</gene>
<evidence type="ECO:0000313" key="2">
    <source>
        <dbReference type="Proteomes" id="UP000321571"/>
    </source>
</evidence>
<comment type="caution">
    <text evidence="1">The sequence shown here is derived from an EMBL/GenBank/DDBJ whole genome shotgun (WGS) entry which is preliminary data.</text>
</comment>
<reference evidence="1 2" key="1">
    <citation type="submission" date="2019-06" db="EMBL/GenBank/DDBJ databases">
        <title>Aeromicrobium sp. nov., isolated from a maize field.</title>
        <authorList>
            <person name="Lin S.-Y."/>
            <person name="Tsai C.-F."/>
            <person name="Young C.-C."/>
        </authorList>
    </citation>
    <scope>NUCLEOTIDE SEQUENCE [LARGE SCALE GENOMIC DNA]</scope>
    <source>
        <strain evidence="1 2">CC-CFT486</strain>
    </source>
</reference>
<evidence type="ECO:0008006" key="3">
    <source>
        <dbReference type="Google" id="ProtNLM"/>
    </source>
</evidence>